<feature type="domain" description="Flagellar hook-associated protein 2 C-terminal" evidence="10">
    <location>
        <begin position="240"/>
        <end position="651"/>
    </location>
</feature>
<comment type="subunit">
    <text evidence="3">Homopentamer.</text>
</comment>
<evidence type="ECO:0000256" key="6">
    <source>
        <dbReference type="ARBA" id="ARBA00033074"/>
    </source>
</evidence>
<sequence length="672" mass="70731">MQGINPTGLGGSSLDVEGLVDQLVTAEGAPAQNRLDRKEIETQASISAFGVFRGALSDFQASLEVLRSSQDFNKVSATSSDEEKVVITATNEAQAGAYSVEVEQLAQSHRLTSVAFESELESIGTGNLSFQFGRVDSTSGQFISNDQATIKNIKITDENNSLLGVAQMINQADFGVRASIINDGNGHRLALSTVATGEINSLRLVVSDKDGLMNDGHGVSRLSYDPTQPNAMNMIETATAQDAVVLLDGIRIKNASNTISEAVKGVSIDINATTDEAVLLKTESDLGAVQEGIETFVAAYNEIVNTIQSVSGVDPETGAAGPLAGDSSVRGLAEQIRRVIGASYNGVNEDHGSLASIGIETQRSGSLVIDASKLGSAIEEELGQVTKLFSRAGATSDPLIRYVSASDEASMGTHDVTITQLASKGTYFGRDIGQDSSFTVAAGENKLVLRVDGVTSSPISIDAGVYENGSKLADAIQNQINKDEVLKREGASVSVSYVVGQMVITSNRLGGQSRVDVISADNNIKDLGIDPAEGIAGNDIAGRIGRLGAEGQGQTLTGTGDASGIKIEVIGGREGTRGNVSFSMGVAEQLSNTLERYIGNQGVLQTRSEGLNRRIEDINKQRDQLARRLETSEKRLMKQFSSLDATLGKMRSTSNFLSSRLAALPGARDSNN</sequence>
<evidence type="ECO:0000256" key="8">
    <source>
        <dbReference type="SAM" id="Coils"/>
    </source>
</evidence>
<dbReference type="Pfam" id="PF02465">
    <property type="entry name" value="FliD_N"/>
    <property type="match status" value="1"/>
</dbReference>
<evidence type="ECO:0000256" key="4">
    <source>
        <dbReference type="ARBA" id="ARBA00023054"/>
    </source>
</evidence>
<comment type="similarity">
    <text evidence="2">Belongs to the FliD family.</text>
</comment>
<dbReference type="EMBL" id="UOFR01000078">
    <property type="protein sequence ID" value="VAX00690.1"/>
    <property type="molecule type" value="Genomic_DNA"/>
</dbReference>
<dbReference type="InterPro" id="IPR040026">
    <property type="entry name" value="FliD"/>
</dbReference>
<evidence type="ECO:0000256" key="3">
    <source>
        <dbReference type="ARBA" id="ARBA00011255"/>
    </source>
</evidence>
<accession>A0A3B1AR53</accession>
<evidence type="ECO:0000259" key="10">
    <source>
        <dbReference type="Pfam" id="PF07195"/>
    </source>
</evidence>
<dbReference type="AlphaFoldDB" id="A0A3B1AR53"/>
<feature type="coiled-coil region" evidence="8">
    <location>
        <begin position="608"/>
        <end position="635"/>
    </location>
</feature>
<dbReference type="PANTHER" id="PTHR30288:SF0">
    <property type="entry name" value="FLAGELLAR HOOK-ASSOCIATED PROTEIN 2"/>
    <property type="match status" value="1"/>
</dbReference>
<dbReference type="InterPro" id="IPR003481">
    <property type="entry name" value="FliD_N"/>
</dbReference>
<keyword evidence="5" id="KW-0975">Bacterial flagellum</keyword>
<evidence type="ECO:0000313" key="11">
    <source>
        <dbReference type="EMBL" id="VAX00690.1"/>
    </source>
</evidence>
<comment type="subcellular location">
    <subcellularLocation>
        <location evidence="1">Bacterial flagellum</location>
    </subcellularLocation>
</comment>
<evidence type="ECO:0000256" key="1">
    <source>
        <dbReference type="ARBA" id="ARBA00004365"/>
    </source>
</evidence>
<protein>
    <recommendedName>
        <fullName evidence="7">Filament cap protein</fullName>
    </recommendedName>
    <alternativeName>
        <fullName evidence="6">Flagellar cap protein</fullName>
    </alternativeName>
</protein>
<dbReference type="GO" id="GO:0007155">
    <property type="term" value="P:cell adhesion"/>
    <property type="evidence" value="ECO:0007669"/>
    <property type="project" value="InterPro"/>
</dbReference>
<keyword evidence="11" id="KW-0282">Flagellum</keyword>
<keyword evidence="4 8" id="KW-0175">Coiled coil</keyword>
<keyword evidence="11" id="KW-0969">Cilium</keyword>
<dbReference type="GO" id="GO:0009424">
    <property type="term" value="C:bacterial-type flagellum hook"/>
    <property type="evidence" value="ECO:0007669"/>
    <property type="project" value="InterPro"/>
</dbReference>
<evidence type="ECO:0000256" key="5">
    <source>
        <dbReference type="ARBA" id="ARBA00023143"/>
    </source>
</evidence>
<evidence type="ECO:0000256" key="2">
    <source>
        <dbReference type="ARBA" id="ARBA00009764"/>
    </source>
</evidence>
<dbReference type="GO" id="GO:0009421">
    <property type="term" value="C:bacterial-type flagellum filament cap"/>
    <property type="evidence" value="ECO:0007669"/>
    <property type="project" value="InterPro"/>
</dbReference>
<dbReference type="GO" id="GO:0071973">
    <property type="term" value="P:bacterial-type flagellum-dependent cell motility"/>
    <property type="evidence" value="ECO:0007669"/>
    <property type="project" value="TreeGrafter"/>
</dbReference>
<reference evidence="11" key="1">
    <citation type="submission" date="2018-06" db="EMBL/GenBank/DDBJ databases">
        <authorList>
            <person name="Zhirakovskaya E."/>
        </authorList>
    </citation>
    <scope>NUCLEOTIDE SEQUENCE</scope>
</reference>
<proteinExistence type="inferred from homology"/>
<dbReference type="Pfam" id="PF07195">
    <property type="entry name" value="FliD_C"/>
    <property type="match status" value="1"/>
</dbReference>
<name>A0A3B1AR53_9ZZZZ</name>
<evidence type="ECO:0000259" key="9">
    <source>
        <dbReference type="Pfam" id="PF02465"/>
    </source>
</evidence>
<feature type="domain" description="Flagellar hook-associated protein 2 N-terminal" evidence="9">
    <location>
        <begin position="12"/>
        <end position="109"/>
    </location>
</feature>
<organism evidence="11">
    <name type="scientific">hydrothermal vent metagenome</name>
    <dbReference type="NCBI Taxonomy" id="652676"/>
    <lineage>
        <taxon>unclassified sequences</taxon>
        <taxon>metagenomes</taxon>
        <taxon>ecological metagenomes</taxon>
    </lineage>
</organism>
<dbReference type="PANTHER" id="PTHR30288">
    <property type="entry name" value="FLAGELLAR CAP/ASSEMBLY PROTEIN FLID"/>
    <property type="match status" value="1"/>
</dbReference>
<keyword evidence="11" id="KW-0966">Cell projection</keyword>
<dbReference type="InterPro" id="IPR010809">
    <property type="entry name" value="FliD_C"/>
</dbReference>
<evidence type="ECO:0000256" key="7">
    <source>
        <dbReference type="ARBA" id="ARBA00033192"/>
    </source>
</evidence>
<gene>
    <name evidence="11" type="ORF">MNBD_GAMMA21-254</name>
</gene>